<keyword evidence="5 7" id="KW-1015">Disulfide bond</keyword>
<proteinExistence type="inferred from homology"/>
<feature type="region of interest" description="Disordered" evidence="8">
    <location>
        <begin position="22"/>
        <end position="44"/>
    </location>
</feature>
<dbReference type="InterPro" id="IPR009003">
    <property type="entry name" value="Peptidase_S1_PA"/>
</dbReference>
<dbReference type="InterPro" id="IPR043504">
    <property type="entry name" value="Peptidase_S1_PA_chymotrypsin"/>
</dbReference>
<feature type="active site" description="Charge relay system" evidence="6">
    <location>
        <position position="252"/>
    </location>
</feature>
<dbReference type="CDD" id="cd21112">
    <property type="entry name" value="alphaLP-like"/>
    <property type="match status" value="1"/>
</dbReference>
<feature type="chain" id="PRO_5019136112" evidence="9">
    <location>
        <begin position="25"/>
        <end position="298"/>
    </location>
</feature>
<dbReference type="EMBL" id="RAQQ01000001">
    <property type="protein sequence ID" value="RKF29073.1"/>
    <property type="molecule type" value="Genomic_DNA"/>
</dbReference>
<evidence type="ECO:0000313" key="12">
    <source>
        <dbReference type="Proteomes" id="UP000285744"/>
    </source>
</evidence>
<keyword evidence="9" id="KW-0732">Signal</keyword>
<sequence length="298" mass="29959">MRRLPLVVLVLTALLVGTPAAAQARPDPAAAQARPDPAAAQARPDPAAAARILAEIHTAGTTWGLDPATGRMTLTVDDTVTGRDLAALRDTAARAGAVLRHEPGRLSTLIAGGQAIYGGGGRCSLGANVRSGTTWYFVTAGHCASIAGTWYADPAGATVLGVRTGSSFPGNDYGVVRYTGTVAHPSAVYTYPGLLTVTGTASATIGLAVCRSGSTTGVRCGVITALNQTVNYAEGAVYGLIRTNICAEPGDSGGPLYVAATGRIIGLLSGGSGNCTSGGTSFYQPIGEILAAYGLTIP</sequence>
<dbReference type="Gene3D" id="2.40.10.10">
    <property type="entry name" value="Trypsin-like serine proteases"/>
    <property type="match status" value="2"/>
</dbReference>
<evidence type="ECO:0000256" key="7">
    <source>
        <dbReference type="PIRSR" id="PIRSR001134-2"/>
    </source>
</evidence>
<feature type="disulfide bond" evidence="7">
    <location>
        <begin position="123"/>
        <end position="143"/>
    </location>
</feature>
<dbReference type="InterPro" id="IPR001316">
    <property type="entry name" value="Pept_S1A_streptogrisin"/>
</dbReference>
<keyword evidence="3" id="KW-0378">Hydrolase</keyword>
<evidence type="ECO:0000313" key="11">
    <source>
        <dbReference type="EMBL" id="RKF29073.1"/>
    </source>
</evidence>
<dbReference type="AlphaFoldDB" id="A0A420F812"/>
<dbReference type="PROSITE" id="PS00135">
    <property type="entry name" value="TRYPSIN_SER"/>
    <property type="match status" value="1"/>
</dbReference>
<evidence type="ECO:0000259" key="10">
    <source>
        <dbReference type="Pfam" id="PF00089"/>
    </source>
</evidence>
<dbReference type="InterPro" id="IPR033116">
    <property type="entry name" value="TRYPSIN_SER"/>
</dbReference>
<protein>
    <submittedName>
        <fullName evidence="11">Serine protease</fullName>
    </submittedName>
</protein>
<feature type="active site" description="Charge relay system" evidence="6">
    <location>
        <position position="142"/>
    </location>
</feature>
<feature type="signal peptide" evidence="9">
    <location>
        <begin position="1"/>
        <end position="24"/>
    </location>
</feature>
<evidence type="ECO:0000256" key="3">
    <source>
        <dbReference type="ARBA" id="ARBA00022801"/>
    </source>
</evidence>
<comment type="similarity">
    <text evidence="1">Belongs to the peptidase S1 family.</text>
</comment>
<evidence type="ECO:0000256" key="1">
    <source>
        <dbReference type="ARBA" id="ARBA00007664"/>
    </source>
</evidence>
<evidence type="ECO:0000256" key="8">
    <source>
        <dbReference type="SAM" id="MobiDB-lite"/>
    </source>
</evidence>
<feature type="active site" description="Charge relay system" evidence="6">
    <location>
        <position position="172"/>
    </location>
</feature>
<dbReference type="Pfam" id="PF00089">
    <property type="entry name" value="Trypsin"/>
    <property type="match status" value="1"/>
</dbReference>
<dbReference type="PIRSF" id="PIRSF001134">
    <property type="entry name" value="Streptogrisin"/>
    <property type="match status" value="1"/>
</dbReference>
<name>A0A420F812_9ACTN</name>
<feature type="disulfide bond" evidence="7">
    <location>
        <begin position="210"/>
        <end position="220"/>
    </location>
</feature>
<organism evidence="11 12">
    <name type="scientific">Micromonospora globbae</name>
    <dbReference type="NCBI Taxonomy" id="1894969"/>
    <lineage>
        <taxon>Bacteria</taxon>
        <taxon>Bacillati</taxon>
        <taxon>Actinomycetota</taxon>
        <taxon>Actinomycetes</taxon>
        <taxon>Micromonosporales</taxon>
        <taxon>Micromonosporaceae</taxon>
        <taxon>Micromonospora</taxon>
    </lineage>
</organism>
<evidence type="ECO:0000256" key="9">
    <source>
        <dbReference type="SAM" id="SignalP"/>
    </source>
</evidence>
<dbReference type="PROSITE" id="PS00134">
    <property type="entry name" value="TRYPSIN_HIS"/>
    <property type="match status" value="1"/>
</dbReference>
<evidence type="ECO:0000256" key="2">
    <source>
        <dbReference type="ARBA" id="ARBA00022670"/>
    </source>
</evidence>
<dbReference type="OrthoDB" id="8781117at2"/>
<feature type="disulfide bond" evidence="7">
    <location>
        <begin position="246"/>
        <end position="275"/>
    </location>
</feature>
<dbReference type="RefSeq" id="WP_120326312.1">
    <property type="nucleotide sequence ID" value="NZ_RAQQ01000001.1"/>
</dbReference>
<accession>A0A420F812</accession>
<gene>
    <name evidence="11" type="ORF">D7I43_00335</name>
</gene>
<evidence type="ECO:0000256" key="4">
    <source>
        <dbReference type="ARBA" id="ARBA00022825"/>
    </source>
</evidence>
<dbReference type="InterPro" id="IPR001254">
    <property type="entry name" value="Trypsin_dom"/>
</dbReference>
<evidence type="ECO:0000256" key="5">
    <source>
        <dbReference type="ARBA" id="ARBA00023157"/>
    </source>
</evidence>
<keyword evidence="4" id="KW-0720">Serine protease</keyword>
<dbReference type="GO" id="GO:0006508">
    <property type="term" value="P:proteolysis"/>
    <property type="evidence" value="ECO:0007669"/>
    <property type="project" value="UniProtKB-KW"/>
</dbReference>
<dbReference type="PRINTS" id="PR00861">
    <property type="entry name" value="ALYTICPTASE"/>
</dbReference>
<dbReference type="Proteomes" id="UP000285744">
    <property type="component" value="Unassembled WGS sequence"/>
</dbReference>
<reference evidence="11 12" key="1">
    <citation type="journal article" date="2018" name="Int. J. Syst. Evol. Microbiol.">
        <title>Micromonospora globbae sp. nov., an endophytic actinomycete isolated from roots of Globba winitii C. H. Wright.</title>
        <authorList>
            <person name="Kuncharoen N."/>
            <person name="Pittayakhajonwut P."/>
            <person name="Tanasupawat S."/>
        </authorList>
    </citation>
    <scope>NUCLEOTIDE SEQUENCE [LARGE SCALE GENOMIC DNA]</scope>
    <source>
        <strain evidence="11 12">WPS1-2</strain>
    </source>
</reference>
<dbReference type="GO" id="GO:0004252">
    <property type="term" value="F:serine-type endopeptidase activity"/>
    <property type="evidence" value="ECO:0007669"/>
    <property type="project" value="InterPro"/>
</dbReference>
<feature type="domain" description="Peptidase S1" evidence="10">
    <location>
        <begin position="136"/>
        <end position="288"/>
    </location>
</feature>
<comment type="caution">
    <text evidence="11">The sequence shown here is derived from an EMBL/GenBank/DDBJ whole genome shotgun (WGS) entry which is preliminary data.</text>
</comment>
<keyword evidence="2 11" id="KW-0645">Protease</keyword>
<evidence type="ECO:0000256" key="6">
    <source>
        <dbReference type="PIRSR" id="PIRSR001134-1"/>
    </source>
</evidence>
<dbReference type="SUPFAM" id="SSF50494">
    <property type="entry name" value="Trypsin-like serine proteases"/>
    <property type="match status" value="1"/>
</dbReference>
<dbReference type="InterPro" id="IPR018114">
    <property type="entry name" value="TRYPSIN_HIS"/>
</dbReference>